<accession>A0ABZ2J701</accession>
<dbReference type="EMBL" id="CP146612">
    <property type="protein sequence ID" value="WWX25367.1"/>
    <property type="molecule type" value="Genomic_DNA"/>
</dbReference>
<evidence type="ECO:0000313" key="1">
    <source>
        <dbReference type="EMBL" id="WWX25367.1"/>
    </source>
</evidence>
<keyword evidence="2" id="KW-1185">Reference proteome</keyword>
<name>A0ABZ2J701_9CHLR</name>
<evidence type="ECO:0008006" key="3">
    <source>
        <dbReference type="Google" id="ProtNLM"/>
    </source>
</evidence>
<organism evidence="1 2">
    <name type="scientific">Candidatus Dehalogenimonas loeffleri</name>
    <dbReference type="NCBI Taxonomy" id="3127115"/>
    <lineage>
        <taxon>Bacteria</taxon>
        <taxon>Bacillati</taxon>
        <taxon>Chloroflexota</taxon>
        <taxon>Dehalococcoidia</taxon>
        <taxon>Dehalococcoidales</taxon>
        <taxon>Dehalococcoidaceae</taxon>
        <taxon>Dehalogenimonas</taxon>
    </lineage>
</organism>
<sequence>MERKTIRGIKTALSKGAIPDEFRAADVDTALGITYASTFLPKHRLGNPGNNTELFIQISKGLYKLKA</sequence>
<dbReference type="RefSeq" id="WP_338737507.1">
    <property type="nucleotide sequence ID" value="NZ_CP146612.1"/>
</dbReference>
<evidence type="ECO:0000313" key="2">
    <source>
        <dbReference type="Proteomes" id="UP001375370"/>
    </source>
</evidence>
<protein>
    <recommendedName>
        <fullName evidence="3">HTH HARE-type domain-containing protein</fullName>
    </recommendedName>
</protein>
<proteinExistence type="predicted"/>
<dbReference type="Proteomes" id="UP001375370">
    <property type="component" value="Chromosome"/>
</dbReference>
<gene>
    <name evidence="1" type="ORF">V8247_09005</name>
</gene>
<reference evidence="1 2" key="1">
    <citation type="submission" date="2024-03" db="EMBL/GenBank/DDBJ databases">
        <title>A Dehalogenimonas Isolated from Estuarine Sediments Dihaloeliminates Chlorinated Alkanes.</title>
        <authorList>
            <person name="Yang Y."/>
            <person name="Wang H."/>
        </authorList>
    </citation>
    <scope>NUCLEOTIDE SEQUENCE [LARGE SCALE GENOMIC DNA]</scope>
    <source>
        <strain evidence="1 2">W</strain>
    </source>
</reference>